<evidence type="ECO:0008006" key="9">
    <source>
        <dbReference type="Google" id="ProtNLM"/>
    </source>
</evidence>
<sequence>MPEGGETEERQPSIWTGISRAVLIFFVVNFISGHIFGQNKQVQQQQTATTDNQEKKPSVVPANNGLVLYPIWPSGTLFDLEMFVSTDSAEFAGEPYVRMEDINIREPSLDVKKSIEVPVDENVVARNASLYAHFVMTRKDQDGKFHEVREISSYMPQKREIKKRNLLEDHGNEPEEEEEPVKIVPHYHPNITFAFVNSNDAVAIGGMHPSVKKYYHEERPLREGDEKGYYYPVLFDNTFWQLDSQFRELNQTGTVSLNFNLYVTPMWKFQMLATMRDAFKQQKESGGANMEEEVKRVLTETNPYLLVLTMAVSALHTLFEFLALKSDVSHWRGRTDKVGVSVRSIVANVVMQLIIMLYLLDNNESTNKTVLFTQGMGILVEAWKITKAVDIKFDQNGKWISITDKHELSETEKRTQEYDEIIFKYMYMAAVPLILAYAVYSLMYKTHKSWYSFVIETLVGSVYAYGFLMLVPSIYINYRLKSVAHMSKKAMTYKFLNTFIDDLFAFVIKMPWLHRLATLRDDIIFFVYLYQTWIYRVDYSRVNELGQAGPEQQANENVKDDDKKNK</sequence>
<dbReference type="VEuPathDB" id="FungiDB:TRICI_002786"/>
<organism evidence="7 8">
    <name type="scientific">Trichomonascus ciferrii</name>
    <dbReference type="NCBI Taxonomy" id="44093"/>
    <lineage>
        <taxon>Eukaryota</taxon>
        <taxon>Fungi</taxon>
        <taxon>Dikarya</taxon>
        <taxon>Ascomycota</taxon>
        <taxon>Saccharomycotina</taxon>
        <taxon>Dipodascomycetes</taxon>
        <taxon>Dipodascales</taxon>
        <taxon>Trichomonascaceae</taxon>
        <taxon>Trichomonascus</taxon>
        <taxon>Trichomonascus ciferrii complex</taxon>
    </lineage>
</organism>
<dbReference type="EMBL" id="SWFS01000189">
    <property type="protein sequence ID" value="KAA8914950.1"/>
    <property type="molecule type" value="Genomic_DNA"/>
</dbReference>
<comment type="subcellular location">
    <subcellularLocation>
        <location evidence="1">Membrane</location>
        <topology evidence="1">Multi-pass membrane protein</topology>
    </subcellularLocation>
</comment>
<name>A0A642V500_9ASCO</name>
<evidence type="ECO:0000256" key="3">
    <source>
        <dbReference type="ARBA" id="ARBA00022692"/>
    </source>
</evidence>
<keyword evidence="5 6" id="KW-0472">Membrane</keyword>
<feature type="transmembrane region" description="Helical" evidence="6">
    <location>
        <begin position="304"/>
        <end position="324"/>
    </location>
</feature>
<evidence type="ECO:0000313" key="8">
    <source>
        <dbReference type="Proteomes" id="UP000761534"/>
    </source>
</evidence>
<evidence type="ECO:0000256" key="1">
    <source>
        <dbReference type="ARBA" id="ARBA00004141"/>
    </source>
</evidence>
<dbReference type="PANTHER" id="PTHR21347">
    <property type="entry name" value="CLEFT LIP AND PALATE ASSOCIATED TRANSMEMBRANE PROTEIN-RELATED"/>
    <property type="match status" value="1"/>
</dbReference>
<dbReference type="GO" id="GO:0016020">
    <property type="term" value="C:membrane"/>
    <property type="evidence" value="ECO:0007669"/>
    <property type="project" value="UniProtKB-SubCell"/>
</dbReference>
<dbReference type="PANTHER" id="PTHR21347:SF0">
    <property type="entry name" value="LIPID SCRAMBLASE CLPTM1L"/>
    <property type="match status" value="1"/>
</dbReference>
<dbReference type="InterPro" id="IPR008429">
    <property type="entry name" value="CLPTM1"/>
</dbReference>
<dbReference type="Pfam" id="PF05602">
    <property type="entry name" value="CLPTM1"/>
    <property type="match status" value="1"/>
</dbReference>
<dbReference type="Proteomes" id="UP000761534">
    <property type="component" value="Unassembled WGS sequence"/>
</dbReference>
<protein>
    <recommendedName>
        <fullName evidence="9">Cleft lip and palate transmembrane protein 1</fullName>
    </recommendedName>
</protein>
<dbReference type="OrthoDB" id="378564at2759"/>
<proteinExistence type="inferred from homology"/>
<accession>A0A642V500</accession>
<feature type="transmembrane region" description="Helical" evidence="6">
    <location>
        <begin position="422"/>
        <end position="444"/>
    </location>
</feature>
<evidence type="ECO:0000256" key="6">
    <source>
        <dbReference type="SAM" id="Phobius"/>
    </source>
</evidence>
<keyword evidence="8" id="KW-1185">Reference proteome</keyword>
<comment type="caution">
    <text evidence="7">The sequence shown here is derived from an EMBL/GenBank/DDBJ whole genome shotgun (WGS) entry which is preliminary data.</text>
</comment>
<feature type="transmembrane region" description="Helical" evidence="6">
    <location>
        <begin position="344"/>
        <end position="360"/>
    </location>
</feature>
<evidence type="ECO:0000256" key="5">
    <source>
        <dbReference type="ARBA" id="ARBA00023136"/>
    </source>
</evidence>
<evidence type="ECO:0000313" key="7">
    <source>
        <dbReference type="EMBL" id="KAA8914950.1"/>
    </source>
</evidence>
<feature type="transmembrane region" description="Helical" evidence="6">
    <location>
        <begin position="450"/>
        <end position="478"/>
    </location>
</feature>
<evidence type="ECO:0000256" key="2">
    <source>
        <dbReference type="ARBA" id="ARBA00009310"/>
    </source>
</evidence>
<evidence type="ECO:0000256" key="4">
    <source>
        <dbReference type="ARBA" id="ARBA00022989"/>
    </source>
</evidence>
<comment type="similarity">
    <text evidence="2">Belongs to the CLPTM1 family.</text>
</comment>
<feature type="transmembrane region" description="Helical" evidence="6">
    <location>
        <begin position="12"/>
        <end position="31"/>
    </location>
</feature>
<dbReference type="AlphaFoldDB" id="A0A642V500"/>
<reference evidence="7" key="1">
    <citation type="journal article" date="2019" name="G3 (Bethesda)">
        <title>Genome Assemblies of Two Rare Opportunistic Yeast Pathogens: Diutina rugosa (syn. Candida rugosa) and Trichomonascus ciferrii (syn. Candida ciferrii).</title>
        <authorList>
            <person name="Mixao V."/>
            <person name="Saus E."/>
            <person name="Hansen A.P."/>
            <person name="Lass-Florl C."/>
            <person name="Gabaldon T."/>
        </authorList>
    </citation>
    <scope>NUCLEOTIDE SEQUENCE</scope>
    <source>
        <strain evidence="7">CBS 4856</strain>
    </source>
</reference>
<keyword evidence="4 6" id="KW-1133">Transmembrane helix</keyword>
<dbReference type="GO" id="GO:0012505">
    <property type="term" value="C:endomembrane system"/>
    <property type="evidence" value="ECO:0007669"/>
    <property type="project" value="TreeGrafter"/>
</dbReference>
<keyword evidence="3 6" id="KW-0812">Transmembrane</keyword>
<gene>
    <name evidence="7" type="ORF">TRICI_002786</name>
</gene>